<dbReference type="PATRIC" id="fig|1173022.3.peg.3065"/>
<dbReference type="HOGENOM" id="CLU_022481_1_0_3"/>
<dbReference type="PANTHER" id="PTHR15239:SF6">
    <property type="entry name" value="RIBOSOME QUALITY CONTROL COMPLEX SUBUNIT NEMF"/>
    <property type="match status" value="1"/>
</dbReference>
<dbReference type="KEGG" id="cep:Cri9333_2828"/>
<evidence type="ECO:0000256" key="4">
    <source>
        <dbReference type="ARBA" id="ARBA00022917"/>
    </source>
</evidence>
<name>K9W1Q7_9CYAN</name>
<keyword evidence="1 5" id="KW-0820">tRNA-binding</keyword>
<evidence type="ECO:0000256" key="3">
    <source>
        <dbReference type="ARBA" id="ARBA00022884"/>
    </source>
</evidence>
<keyword evidence="3 5" id="KW-0694">RNA-binding</keyword>
<dbReference type="InterPro" id="IPR051608">
    <property type="entry name" value="RQC_Subunit_NEMF"/>
</dbReference>
<dbReference type="GO" id="GO:1990112">
    <property type="term" value="C:RQC complex"/>
    <property type="evidence" value="ECO:0007669"/>
    <property type="project" value="TreeGrafter"/>
</dbReference>
<dbReference type="PANTHER" id="PTHR15239">
    <property type="entry name" value="NUCLEAR EXPORT MEDIATOR FACTOR NEMF"/>
    <property type="match status" value="1"/>
</dbReference>
<evidence type="ECO:0000256" key="1">
    <source>
        <dbReference type="ARBA" id="ARBA00022555"/>
    </source>
</evidence>
<dbReference type="GO" id="GO:0072344">
    <property type="term" value="P:rescue of stalled ribosome"/>
    <property type="evidence" value="ECO:0007669"/>
    <property type="project" value="UniProtKB-UniRule"/>
</dbReference>
<sequence>MQQVDFTTLTATCSELRSLWVPARLEQVYQRDRYTISLGLRTLKRRGWLTISWHPQAARICIADPPPRTPDTFTFSQQLRHQLGGFALIGIEAIAPWERVIDLQFARRPGEPPIWHLYVEIMGKYSNVILTGTDNLIVTTAHQVNSQQSTVRTIQTGQPYELPPSLTDPMPSLSESFERWQERVSLIPGRLVSRIVKSYRGLSSLLVTSMVKAANLDPDQSTTTLDTSDWNRLFIYWQKWLQAIEATQGSRGAEEQRGTGAEEQTEFELIPNSQLQNSHQFQPGFTTDGYNVLGWGVIKPVETVQELINRYYTNQVNQQQFAQLRHQLSQKLSNILAKLRQKANTFEERLHQSDHADQYKQQADLLMANLSEWQPGMNAIALPDFETAQPVNIPLEPEKNAIQNAQARYKRHQKLKRARAAVEPLLTEVKAEIQYIEQVASSLSQLDAYKITEDLKTLEEIREELIAQKYLESPDQRSRTETDVSKPYSYRTPTGFEVLIGRNNRQNDQLTFRVASDYDLWFHTQEIPSSHVLMRLEPGTVAEEVDLQFVADLTAYYSQGRQSDQVPVVYTEPKHVYKPKGAKPGMAIYKQERIIWGSPQRGFTYLMEDLASLTK</sequence>
<dbReference type="GO" id="GO:0043023">
    <property type="term" value="F:ribosomal large subunit binding"/>
    <property type="evidence" value="ECO:0007669"/>
    <property type="project" value="UniProtKB-UniRule"/>
</dbReference>
<dbReference type="Pfam" id="PF05670">
    <property type="entry name" value="NFACT-R_1"/>
    <property type="match status" value="1"/>
</dbReference>
<dbReference type="HAMAP" id="MF_00844_B">
    <property type="entry name" value="RqcH_B"/>
    <property type="match status" value="1"/>
</dbReference>
<keyword evidence="4 5" id="KW-0648">Protein biosynthesis</keyword>
<dbReference type="GO" id="GO:0019843">
    <property type="term" value="F:rRNA binding"/>
    <property type="evidence" value="ECO:0007669"/>
    <property type="project" value="UniProtKB-UniRule"/>
</dbReference>
<dbReference type="OrthoDB" id="9766163at2"/>
<comment type="similarity">
    <text evidence="5">Belongs to the NEMF family.</text>
</comment>
<dbReference type="Gene3D" id="2.30.310.10">
    <property type="entry name" value="ibrinogen binding protein from staphylococcus aureus domain"/>
    <property type="match status" value="1"/>
</dbReference>
<proteinExistence type="inferred from homology"/>
<dbReference type="eggNOG" id="COG1293">
    <property type="taxonomic scope" value="Bacteria"/>
</dbReference>
<evidence type="ECO:0000256" key="2">
    <source>
        <dbReference type="ARBA" id="ARBA00022730"/>
    </source>
</evidence>
<protein>
    <recommendedName>
        <fullName evidence="5">Rqc2 homolog RqcH</fullName>
        <shortName evidence="5">RqcH</shortName>
    </recommendedName>
</protein>
<dbReference type="InterPro" id="IPR008532">
    <property type="entry name" value="NFACT_RNA-bd"/>
</dbReference>
<dbReference type="RefSeq" id="WP_015203781.1">
    <property type="nucleotide sequence ID" value="NC_019753.1"/>
</dbReference>
<keyword evidence="2 5" id="KW-0699">rRNA-binding</keyword>
<comment type="subunit">
    <text evidence="5">Associates with stalled 50S ribosomal subunits. Binds to RqcP.</text>
</comment>
<feature type="coiled-coil region" evidence="5">
    <location>
        <begin position="329"/>
        <end position="356"/>
    </location>
</feature>
<dbReference type="EMBL" id="CP003620">
    <property type="protein sequence ID" value="AFZ13672.1"/>
    <property type="molecule type" value="Genomic_DNA"/>
</dbReference>
<comment type="function">
    <text evidence="5">Key component of the ribosome quality control system (RQC), a ribosome-associated complex that mediates the extraction of incompletely synthesized nascent chains from stalled ribosomes and their subsequent degradation. RqcH recruits Ala-charged tRNA, and with RqcP directs the elongation of stalled nascent chains on 50S ribosomal subunits, leading to non-templated C-terminal alanine extensions (Ala tail). The Ala tail promotes nascent chain degradation. May add between 1 and at least 8 Ala residues. Binds to stalled 50S ribosomal subunits.</text>
</comment>
<evidence type="ECO:0000259" key="6">
    <source>
        <dbReference type="Pfam" id="PF05670"/>
    </source>
</evidence>
<dbReference type="Proteomes" id="UP000010472">
    <property type="component" value="Chromosome"/>
</dbReference>
<feature type="domain" description="NFACT RNA-binding" evidence="6">
    <location>
        <begin position="486"/>
        <end position="581"/>
    </location>
</feature>
<dbReference type="Pfam" id="PF05833">
    <property type="entry name" value="NFACT_N"/>
    <property type="match status" value="1"/>
</dbReference>
<accession>K9W1Q7</accession>
<organism evidence="7 8">
    <name type="scientific">Crinalium epipsammum PCC 9333</name>
    <dbReference type="NCBI Taxonomy" id="1173022"/>
    <lineage>
        <taxon>Bacteria</taxon>
        <taxon>Bacillati</taxon>
        <taxon>Cyanobacteriota</taxon>
        <taxon>Cyanophyceae</taxon>
        <taxon>Gomontiellales</taxon>
        <taxon>Gomontiellaceae</taxon>
        <taxon>Crinalium</taxon>
    </lineage>
</organism>
<evidence type="ECO:0000256" key="5">
    <source>
        <dbReference type="HAMAP-Rule" id="MF_00844"/>
    </source>
</evidence>
<dbReference type="STRING" id="1173022.Cri9333_2828"/>
<evidence type="ECO:0000313" key="8">
    <source>
        <dbReference type="Proteomes" id="UP000010472"/>
    </source>
</evidence>
<dbReference type="InterPro" id="IPR043682">
    <property type="entry name" value="RqcH_bacterial"/>
</dbReference>
<dbReference type="AlphaFoldDB" id="K9W1Q7"/>
<gene>
    <name evidence="5" type="primary">rqcH</name>
    <name evidence="7" type="ORF">Cri9333_2828</name>
</gene>
<evidence type="ECO:0000313" key="7">
    <source>
        <dbReference type="EMBL" id="AFZ13672.1"/>
    </source>
</evidence>
<keyword evidence="8" id="KW-1185">Reference proteome</keyword>
<keyword evidence="5" id="KW-0175">Coiled coil</keyword>
<dbReference type="GO" id="GO:0000049">
    <property type="term" value="F:tRNA binding"/>
    <property type="evidence" value="ECO:0007669"/>
    <property type="project" value="UniProtKB-UniRule"/>
</dbReference>
<reference evidence="7 8" key="1">
    <citation type="submission" date="2012-06" db="EMBL/GenBank/DDBJ databases">
        <title>Finished chromosome of genome of Crinalium epipsammum PCC 9333.</title>
        <authorList>
            <consortium name="US DOE Joint Genome Institute"/>
            <person name="Gugger M."/>
            <person name="Coursin T."/>
            <person name="Rippka R."/>
            <person name="Tandeau De Marsac N."/>
            <person name="Huntemann M."/>
            <person name="Wei C.-L."/>
            <person name="Han J."/>
            <person name="Detter J.C."/>
            <person name="Han C."/>
            <person name="Tapia R."/>
            <person name="Davenport K."/>
            <person name="Daligault H."/>
            <person name="Erkkila T."/>
            <person name="Gu W."/>
            <person name="Munk A.C.C."/>
            <person name="Teshima H."/>
            <person name="Xu Y."/>
            <person name="Chain P."/>
            <person name="Chen A."/>
            <person name="Krypides N."/>
            <person name="Mavromatis K."/>
            <person name="Markowitz V."/>
            <person name="Szeto E."/>
            <person name="Ivanova N."/>
            <person name="Mikhailova N."/>
            <person name="Ovchinnikova G."/>
            <person name="Pagani I."/>
            <person name="Pati A."/>
            <person name="Goodwin L."/>
            <person name="Peters L."/>
            <person name="Pitluck S."/>
            <person name="Woyke T."/>
            <person name="Kerfeld C."/>
        </authorList>
    </citation>
    <scope>NUCLEOTIDE SEQUENCE [LARGE SCALE GENOMIC DNA]</scope>
    <source>
        <strain evidence="7 8">PCC 9333</strain>
    </source>
</reference>